<keyword evidence="2" id="KW-1185">Reference proteome</keyword>
<proteinExistence type="predicted"/>
<dbReference type="EMBL" id="QEIN01000119">
    <property type="protein sequence ID" value="RCV57006.1"/>
    <property type="molecule type" value="Genomic_DNA"/>
</dbReference>
<accession>A0A368T3W5</accession>
<evidence type="ECO:0000313" key="2">
    <source>
        <dbReference type="Proteomes" id="UP000253318"/>
    </source>
</evidence>
<evidence type="ECO:0000313" key="1">
    <source>
        <dbReference type="EMBL" id="RCV57006.1"/>
    </source>
</evidence>
<reference evidence="1 2" key="1">
    <citation type="submission" date="2018-04" db="EMBL/GenBank/DDBJ databases">
        <title>Novel actinobacteria from marine sediment.</title>
        <authorList>
            <person name="Ng Z.Y."/>
            <person name="Tan G.Y.A."/>
        </authorList>
    </citation>
    <scope>NUCLEOTIDE SEQUENCE [LARGE SCALE GENOMIC DNA]</scope>
    <source>
        <strain evidence="1 2">TPS81</strain>
    </source>
</reference>
<organism evidence="1 2">
    <name type="scientific">Marinitenerispora sediminis</name>
    <dbReference type="NCBI Taxonomy" id="1931232"/>
    <lineage>
        <taxon>Bacteria</taxon>
        <taxon>Bacillati</taxon>
        <taxon>Actinomycetota</taxon>
        <taxon>Actinomycetes</taxon>
        <taxon>Streptosporangiales</taxon>
        <taxon>Nocardiopsidaceae</taxon>
        <taxon>Marinitenerispora</taxon>
    </lineage>
</organism>
<sequence>MGLRAAAAWRPGASWRRAIAHAGRCAAGAPRGSQLLAAALAAAAAGAWALPPLAVPMTGCLQLAAVAVQRRSPL</sequence>
<comment type="caution">
    <text evidence="1">The sequence shown here is derived from an EMBL/GenBank/DDBJ whole genome shotgun (WGS) entry which is preliminary data.</text>
</comment>
<name>A0A368T3W5_9ACTN</name>
<protein>
    <submittedName>
        <fullName evidence="1">Uncharacterized protein</fullName>
    </submittedName>
</protein>
<gene>
    <name evidence="1" type="ORF">DEF24_15760</name>
</gene>
<dbReference type="Proteomes" id="UP000253318">
    <property type="component" value="Unassembled WGS sequence"/>
</dbReference>
<dbReference type="AlphaFoldDB" id="A0A368T3W5"/>